<gene>
    <name evidence="1" type="ORF">ACFOD3_23445</name>
</gene>
<name>A0ABV7C1F9_9PROT</name>
<keyword evidence="2" id="KW-1185">Reference proteome</keyword>
<dbReference type="Pfam" id="PF09694">
    <property type="entry name" value="Gcw_chp"/>
    <property type="match status" value="1"/>
</dbReference>
<proteinExistence type="predicted"/>
<organism evidence="1 2">
    <name type="scientific">Falsiroseomonas tokyonensis</name>
    <dbReference type="NCBI Taxonomy" id="430521"/>
    <lineage>
        <taxon>Bacteria</taxon>
        <taxon>Pseudomonadati</taxon>
        <taxon>Pseudomonadota</taxon>
        <taxon>Alphaproteobacteria</taxon>
        <taxon>Acetobacterales</taxon>
        <taxon>Roseomonadaceae</taxon>
        <taxon>Falsiroseomonas</taxon>
    </lineage>
</organism>
<evidence type="ECO:0000313" key="1">
    <source>
        <dbReference type="EMBL" id="MFC3002874.1"/>
    </source>
</evidence>
<protein>
    <submittedName>
        <fullName evidence="1">TorF family putative porin</fullName>
    </submittedName>
</protein>
<accession>A0ABV7C1F9</accession>
<reference evidence="2" key="1">
    <citation type="journal article" date="2019" name="Int. J. Syst. Evol. Microbiol.">
        <title>The Global Catalogue of Microorganisms (GCM) 10K type strain sequencing project: providing services to taxonomists for standard genome sequencing and annotation.</title>
        <authorList>
            <consortium name="The Broad Institute Genomics Platform"/>
            <consortium name="The Broad Institute Genome Sequencing Center for Infectious Disease"/>
            <person name="Wu L."/>
            <person name="Ma J."/>
        </authorList>
    </citation>
    <scope>NUCLEOTIDE SEQUENCE [LARGE SCALE GENOMIC DNA]</scope>
    <source>
        <strain evidence="2">CGMCC 1.16855</strain>
    </source>
</reference>
<dbReference type="EMBL" id="JBHRSB010000008">
    <property type="protein sequence ID" value="MFC3002874.1"/>
    <property type="molecule type" value="Genomic_DNA"/>
</dbReference>
<sequence>MLLLRNHAAESQPRGLPMIRSLKLATAALIGGMMLSTSAVQAQQTIESAGLTILTTPLIGSDYMFRGLSQTRNRPTAQVTVDVEHTSGLYVGAFVSNVAFAGTNARQEVDVSGGYRFELAGVKLDLGATYYAYPGYDAPTGGYELNYYEFILRASYEIAPVKFVGMAAYSPDFTGESGTGIYVEGGFDMALDFGFTIGGRYGYQWVERNFARPGRNEGAFGAEDYSNVSVFVSREIIGGVIGTLSGVFTSLDQRADCFGGSKVCDNRVVFTLSRPF</sequence>
<dbReference type="NCBIfam" id="TIGR02001">
    <property type="entry name" value="gcw_chp"/>
    <property type="match status" value="1"/>
</dbReference>
<dbReference type="Proteomes" id="UP001595420">
    <property type="component" value="Unassembled WGS sequence"/>
</dbReference>
<comment type="caution">
    <text evidence="1">The sequence shown here is derived from an EMBL/GenBank/DDBJ whole genome shotgun (WGS) entry which is preliminary data.</text>
</comment>
<dbReference type="InterPro" id="IPR010239">
    <property type="entry name" value="CHP02001"/>
</dbReference>
<dbReference type="RefSeq" id="WP_343215283.1">
    <property type="nucleotide sequence ID" value="NZ_JAFNJS010000008.1"/>
</dbReference>
<evidence type="ECO:0000313" key="2">
    <source>
        <dbReference type="Proteomes" id="UP001595420"/>
    </source>
</evidence>